<protein>
    <submittedName>
        <fullName evidence="2">DUF397 domain-containing protein</fullName>
    </submittedName>
</protein>
<evidence type="ECO:0000313" key="2">
    <source>
        <dbReference type="EMBL" id="XDQ53616.1"/>
    </source>
</evidence>
<dbReference type="RefSeq" id="WP_369246867.1">
    <property type="nucleotide sequence ID" value="NZ_CP163443.1"/>
</dbReference>
<gene>
    <name evidence="2" type="ORF">AB5J53_19085</name>
</gene>
<accession>A0AB39RH59</accession>
<sequence>MSISGPTVPHDRLAWFKSSYSNGAGGECVECAHAGDDTLIRDSKDRSSPIVTVRIPAWNSFLKALAQSALERGPLM</sequence>
<reference evidence="2" key="1">
    <citation type="submission" date="2024-07" db="EMBL/GenBank/DDBJ databases">
        <authorList>
            <person name="Yu S.T."/>
        </authorList>
    </citation>
    <scope>NUCLEOTIDE SEQUENCE</scope>
    <source>
        <strain evidence="2">R41</strain>
    </source>
</reference>
<dbReference type="Pfam" id="PF04149">
    <property type="entry name" value="DUF397"/>
    <property type="match status" value="1"/>
</dbReference>
<dbReference type="InterPro" id="IPR007278">
    <property type="entry name" value="DUF397"/>
</dbReference>
<dbReference type="EMBL" id="CP163443">
    <property type="protein sequence ID" value="XDQ53616.1"/>
    <property type="molecule type" value="Genomic_DNA"/>
</dbReference>
<feature type="domain" description="DUF397" evidence="1">
    <location>
        <begin position="13"/>
        <end position="65"/>
    </location>
</feature>
<name>A0AB39RH59_9ACTN</name>
<dbReference type="AlphaFoldDB" id="A0AB39RH59"/>
<evidence type="ECO:0000259" key="1">
    <source>
        <dbReference type="Pfam" id="PF04149"/>
    </source>
</evidence>
<proteinExistence type="predicted"/>
<organism evidence="2">
    <name type="scientific">Streptomyces sp. R41</name>
    <dbReference type="NCBI Taxonomy" id="3238632"/>
    <lineage>
        <taxon>Bacteria</taxon>
        <taxon>Bacillati</taxon>
        <taxon>Actinomycetota</taxon>
        <taxon>Actinomycetes</taxon>
        <taxon>Kitasatosporales</taxon>
        <taxon>Streptomycetaceae</taxon>
        <taxon>Streptomyces</taxon>
    </lineage>
</organism>